<organism evidence="1 2">
    <name type="scientific">Candidatus Desulfovibrio kirbyi</name>
    <dbReference type="NCBI Taxonomy" id="2696086"/>
    <lineage>
        <taxon>Bacteria</taxon>
        <taxon>Pseudomonadati</taxon>
        <taxon>Thermodesulfobacteriota</taxon>
        <taxon>Desulfovibrionia</taxon>
        <taxon>Desulfovibrionales</taxon>
        <taxon>Desulfovibrionaceae</taxon>
        <taxon>Desulfovibrio</taxon>
    </lineage>
</organism>
<evidence type="ECO:0000313" key="1">
    <source>
        <dbReference type="EMBL" id="GFH62721.1"/>
    </source>
</evidence>
<dbReference type="Proteomes" id="UP000505077">
    <property type="component" value="Unassembled WGS sequence"/>
</dbReference>
<evidence type="ECO:0000313" key="2">
    <source>
        <dbReference type="Proteomes" id="UP000505077"/>
    </source>
</evidence>
<accession>A0A6L2R572</accession>
<name>A0A6L2R572_9BACT</name>
<dbReference type="AlphaFoldDB" id="A0A6L2R572"/>
<comment type="caution">
    <text evidence="1">The sequence shown here is derived from an EMBL/GenBank/DDBJ whole genome shotgun (WGS) entry which is preliminary data.</text>
</comment>
<gene>
    <name evidence="1" type="ORF">ZNDK_0492</name>
</gene>
<dbReference type="EMBL" id="BLLL01000004">
    <property type="protein sequence ID" value="GFH62721.1"/>
    <property type="molecule type" value="Genomic_DNA"/>
</dbReference>
<proteinExistence type="predicted"/>
<reference evidence="1 2" key="1">
    <citation type="journal article" date="2020" name="ISME J.">
        <title>Parallel Reductive Genome Evolution in Desulfovibrio Ectosymbionts Independently Acquired by Trichonympha Protists in the Termite Gut.</title>
        <authorList>
            <person name="Takeuchi M."/>
            <person name="Kuwahara H."/>
            <person name="Murakami T."/>
            <person name="Takahashi K."/>
            <person name="Kajitani R."/>
            <person name="Toyoda A."/>
            <person name="Itoh T."/>
            <person name="Ohkuma M."/>
            <person name="Hongoh Y."/>
        </authorList>
    </citation>
    <scope>NUCLEOTIDE SEQUENCE [LARGE SCALE GENOMIC DNA]</scope>
    <source>
        <strain evidence="1">ZnDsv-02</strain>
    </source>
</reference>
<protein>
    <submittedName>
        <fullName evidence="1">Uncharacterized protein</fullName>
    </submittedName>
</protein>
<sequence>MLKKICRLCPNTLRWTRPTEKTGENKKAHPAKFGFGFEEWLNREEWVLSGYEGVEGEWRYVHIPGMFTPKNAYVGQEVSILFYIKESNKDALAVGYLEKGYVLDEKEATWAAKQFAKKNWLQLMHDEVKAIGGNIKGLPPIPDDTEQLTWDKPLYYANVRFSPGALHFFDERKIIQPKSYYYTGALQWDGVIPEKNYLAPAVSVPHTVINKSVETKKELDRFSEEIRTRRADSGKPFYPRQAPIQNALAKQLNNFLMPKNCKVTCEDERVDVKIIEPNGSKTFIEIKPATSARDAIRLALGQLLEYSHYPDTSKAALLVIVSDASPEQSDFVYLKNLKKIYNIPVRYVHWPLGAKKLPENELSNFLTIAI</sequence>